<accession>A0ABW6SY71</accession>
<dbReference type="EMBL" id="JBIASD010000026">
    <property type="protein sequence ID" value="MFF3669961.1"/>
    <property type="molecule type" value="Genomic_DNA"/>
</dbReference>
<gene>
    <name evidence="2" type="ORF">ACFYXI_30675</name>
</gene>
<keyword evidence="3" id="KW-1185">Reference proteome</keyword>
<evidence type="ECO:0000256" key="1">
    <source>
        <dbReference type="SAM" id="Phobius"/>
    </source>
</evidence>
<keyword evidence="1" id="KW-1133">Transmembrane helix</keyword>
<comment type="caution">
    <text evidence="2">The sequence shown here is derived from an EMBL/GenBank/DDBJ whole genome shotgun (WGS) entry which is preliminary data.</text>
</comment>
<dbReference type="RefSeq" id="WP_387416231.1">
    <property type="nucleotide sequence ID" value="NZ_JBIASD010000026.1"/>
</dbReference>
<organism evidence="2 3">
    <name type="scientific">Microtetraspora malaysiensis</name>
    <dbReference type="NCBI Taxonomy" id="161358"/>
    <lineage>
        <taxon>Bacteria</taxon>
        <taxon>Bacillati</taxon>
        <taxon>Actinomycetota</taxon>
        <taxon>Actinomycetes</taxon>
        <taxon>Streptosporangiales</taxon>
        <taxon>Streptosporangiaceae</taxon>
        <taxon>Microtetraspora</taxon>
    </lineage>
</organism>
<feature type="transmembrane region" description="Helical" evidence="1">
    <location>
        <begin position="57"/>
        <end position="78"/>
    </location>
</feature>
<feature type="transmembrane region" description="Helical" evidence="1">
    <location>
        <begin position="127"/>
        <end position="147"/>
    </location>
</feature>
<keyword evidence="1" id="KW-0472">Membrane</keyword>
<evidence type="ECO:0000313" key="3">
    <source>
        <dbReference type="Proteomes" id="UP001602013"/>
    </source>
</evidence>
<proteinExistence type="predicted"/>
<reference evidence="2 3" key="1">
    <citation type="submission" date="2024-10" db="EMBL/GenBank/DDBJ databases">
        <title>The Natural Products Discovery Center: Release of the First 8490 Sequenced Strains for Exploring Actinobacteria Biosynthetic Diversity.</title>
        <authorList>
            <person name="Kalkreuter E."/>
            <person name="Kautsar S.A."/>
            <person name="Yang D."/>
            <person name="Bader C.D."/>
            <person name="Teijaro C.N."/>
            <person name="Fluegel L."/>
            <person name="Davis C.M."/>
            <person name="Simpson J.R."/>
            <person name="Lauterbach L."/>
            <person name="Steele A.D."/>
            <person name="Gui C."/>
            <person name="Meng S."/>
            <person name="Li G."/>
            <person name="Viehrig K."/>
            <person name="Ye F."/>
            <person name="Su P."/>
            <person name="Kiefer A.F."/>
            <person name="Nichols A."/>
            <person name="Cepeda A.J."/>
            <person name="Yan W."/>
            <person name="Fan B."/>
            <person name="Jiang Y."/>
            <person name="Adhikari A."/>
            <person name="Zheng C.-J."/>
            <person name="Schuster L."/>
            <person name="Cowan T.M."/>
            <person name="Smanski M.J."/>
            <person name="Chevrette M.G."/>
            <person name="De Carvalho L.P.S."/>
            <person name="Shen B."/>
        </authorList>
    </citation>
    <scope>NUCLEOTIDE SEQUENCE [LARGE SCALE GENOMIC DNA]</scope>
    <source>
        <strain evidence="2 3">NPDC002173</strain>
    </source>
</reference>
<dbReference type="Proteomes" id="UP001602013">
    <property type="component" value="Unassembled WGS sequence"/>
</dbReference>
<feature type="transmembrane region" description="Helical" evidence="1">
    <location>
        <begin position="159"/>
        <end position="177"/>
    </location>
</feature>
<keyword evidence="1" id="KW-0812">Transmembrane</keyword>
<evidence type="ECO:0000313" key="2">
    <source>
        <dbReference type="EMBL" id="MFF3669961.1"/>
    </source>
</evidence>
<feature type="transmembrane region" description="Helical" evidence="1">
    <location>
        <begin position="87"/>
        <end position="107"/>
    </location>
</feature>
<name>A0ABW6SY71_9ACTN</name>
<sequence>MWRSRGFRLWTVATAMALLPLGLSLLPESMLTISYGLDNPPICPGSDFQTELYLSSVWASLLEWNFVVVPLAFALWLITRGRRPSRVVARVVAAYVLLPALLDPALIAYDLSTVGARCWEVWEPTAGWNLGMNTYQMTYAVLILLAVRPAGPASPFRIRLRRTGWAAVLCCLLFGLIRVDQGPDERFTGADVVMRPIVYNGNHGLGEFALDTELPWGTTDDGDEAAREPECDQWTVIHRSYGDTAPADRERAFFCQARDVGGYAPRLVRLPDRELLAYGRALCGVVGRPSTEPRVRKLLDQAGAYDWSYDLMSALVFLCPDAVARERPELVLSEAEVQRRAELYQARMTSHCADPARRLRAVRQGTTALFVGEGGGYVIEDGDLEGDEEASRALGKAYDGILWELTAHRVAVATAVENDHVCLTVKVLRHAPRVRLKGWETAVETGIGSPSGKLSLTSWEEGEALPDLAGSGPGHYRVRIYARNQQEAVMNPSDVPVEEHLVVVFPGRSKRTFFLPK</sequence>
<protein>
    <submittedName>
        <fullName evidence="2">Uncharacterized protein</fullName>
    </submittedName>
</protein>